<dbReference type="InterPro" id="IPR003812">
    <property type="entry name" value="Fido"/>
</dbReference>
<dbReference type="Pfam" id="PF02661">
    <property type="entry name" value="Fic"/>
    <property type="match status" value="1"/>
</dbReference>
<proteinExistence type="predicted"/>
<dbReference type="Pfam" id="PF21248">
    <property type="entry name" value="SoFic-like_C"/>
    <property type="match status" value="1"/>
</dbReference>
<feature type="binding site" evidence="1">
    <location>
        <position position="67"/>
    </location>
    <ligand>
        <name>ATP</name>
        <dbReference type="ChEBI" id="CHEBI:30616"/>
    </ligand>
</feature>
<dbReference type="InterPro" id="IPR036597">
    <property type="entry name" value="Fido-like_dom_sf"/>
</dbReference>
<feature type="binding site" evidence="1">
    <location>
        <position position="237"/>
    </location>
    <ligand>
        <name>ATP</name>
        <dbReference type="ChEBI" id="CHEBI:30616"/>
    </ligand>
</feature>
<protein>
    <submittedName>
        <fullName evidence="5">Adenosine monophosphate-protein transferase</fullName>
    </submittedName>
</protein>
<dbReference type="PANTHER" id="PTHR13504:SF35">
    <property type="entry name" value="PROTEIN ADENYLYLTRANSFERASE SOFIC"/>
    <property type="match status" value="1"/>
</dbReference>
<dbReference type="PIRSF" id="PIRSF038925">
    <property type="entry name" value="AMP-prot_trans"/>
    <property type="match status" value="1"/>
</dbReference>
<dbReference type="Gene3D" id="1.10.10.10">
    <property type="entry name" value="Winged helix-like DNA-binding domain superfamily/Winged helix DNA-binding domain"/>
    <property type="match status" value="1"/>
</dbReference>
<evidence type="ECO:0000313" key="5">
    <source>
        <dbReference type="EMBL" id="GLR19037.1"/>
    </source>
</evidence>
<sequence length="361" mass="41274">MGQGAPYKLSKLPPERDKVETIKILRSAAKASLAIAELKGIAQTIPNQKMLINAVVLQEAKDSSEIENIITSTDELYEALTSNKTQIKSEIKEVVNYRRSIFLGYEIVQKQGFIRVNDIIKIQQDLIENNAGISSTPGTVLKNDQTGEVVYTPPQDKQEIEELLTNFINHFNEPESELSPLINLAILHYQFESIHPFYDGNGRTGRIMNILYLILNDLLEIPILYLSSYIIKNKGDYYRLLNAVNKSEEWENWILYILKAVEVTSKQTIAQIQSIRELLKSTISQVKKNAPKIYSKELVENIFEQPYTKIEYITSKLGVERKAASRYLRKLKEIGILESKKVGKEVIYINKELITLLKKSH</sequence>
<dbReference type="SUPFAM" id="SSF46785">
    <property type="entry name" value="Winged helix' DNA-binding domain"/>
    <property type="match status" value="1"/>
</dbReference>
<feature type="binding site" evidence="1">
    <location>
        <begin position="200"/>
        <end position="206"/>
    </location>
    <ligand>
        <name>ATP</name>
        <dbReference type="ChEBI" id="CHEBI:30616"/>
    </ligand>
</feature>
<organism evidence="5 6">
    <name type="scientific">Portibacter lacus</name>
    <dbReference type="NCBI Taxonomy" id="1099794"/>
    <lineage>
        <taxon>Bacteria</taxon>
        <taxon>Pseudomonadati</taxon>
        <taxon>Bacteroidota</taxon>
        <taxon>Saprospiria</taxon>
        <taxon>Saprospirales</taxon>
        <taxon>Haliscomenobacteraceae</taxon>
        <taxon>Portibacter</taxon>
    </lineage>
</organism>
<dbReference type="SUPFAM" id="SSF140931">
    <property type="entry name" value="Fic-like"/>
    <property type="match status" value="1"/>
</dbReference>
<evidence type="ECO:0000256" key="1">
    <source>
        <dbReference type="PIRSR" id="PIRSR038925-1"/>
    </source>
</evidence>
<dbReference type="GO" id="GO:0016740">
    <property type="term" value="F:transferase activity"/>
    <property type="evidence" value="ECO:0007669"/>
    <property type="project" value="UniProtKB-KW"/>
</dbReference>
<keyword evidence="5" id="KW-0808">Transferase</keyword>
<evidence type="ECO:0000256" key="2">
    <source>
        <dbReference type="PIRSR" id="PIRSR640198-1"/>
    </source>
</evidence>
<dbReference type="InterPro" id="IPR048770">
    <property type="entry name" value="SoFic-like_C"/>
</dbReference>
<dbReference type="PANTHER" id="PTHR13504">
    <property type="entry name" value="FIDO DOMAIN-CONTAINING PROTEIN DDB_G0283145"/>
    <property type="match status" value="1"/>
</dbReference>
<evidence type="ECO:0000313" key="6">
    <source>
        <dbReference type="Proteomes" id="UP001156666"/>
    </source>
</evidence>
<feature type="binding site" evidence="3">
    <location>
        <begin position="199"/>
        <end position="206"/>
    </location>
    <ligand>
        <name>ATP</name>
        <dbReference type="ChEBI" id="CHEBI:30616"/>
    </ligand>
</feature>
<comment type="caution">
    <text evidence="5">The sequence shown here is derived from an EMBL/GenBank/DDBJ whole genome shotgun (WGS) entry which is preliminary data.</text>
</comment>
<dbReference type="PROSITE" id="PS51459">
    <property type="entry name" value="FIDO"/>
    <property type="match status" value="1"/>
</dbReference>
<reference evidence="5" key="1">
    <citation type="journal article" date="2014" name="Int. J. Syst. Evol. Microbiol.">
        <title>Complete genome sequence of Corynebacterium casei LMG S-19264T (=DSM 44701T), isolated from a smear-ripened cheese.</title>
        <authorList>
            <consortium name="US DOE Joint Genome Institute (JGI-PGF)"/>
            <person name="Walter F."/>
            <person name="Albersmeier A."/>
            <person name="Kalinowski J."/>
            <person name="Ruckert C."/>
        </authorList>
    </citation>
    <scope>NUCLEOTIDE SEQUENCE</scope>
    <source>
        <strain evidence="5">NBRC 108769</strain>
    </source>
</reference>
<accession>A0AA37SRP8</accession>
<gene>
    <name evidence="5" type="ORF">GCM10007940_36530</name>
</gene>
<keyword evidence="1" id="KW-0067">ATP-binding</keyword>
<feature type="binding site" evidence="3">
    <location>
        <begin position="237"/>
        <end position="238"/>
    </location>
    <ligand>
        <name>ATP</name>
        <dbReference type="ChEBI" id="CHEBI:30616"/>
    </ligand>
</feature>
<dbReference type="RefSeq" id="WP_235295471.1">
    <property type="nucleotide sequence ID" value="NZ_BSOH01000025.1"/>
</dbReference>
<evidence type="ECO:0000256" key="3">
    <source>
        <dbReference type="PIRSR" id="PIRSR640198-2"/>
    </source>
</evidence>
<dbReference type="AlphaFoldDB" id="A0AA37SRP8"/>
<keyword evidence="6" id="KW-1185">Reference proteome</keyword>
<dbReference type="InterPro" id="IPR040198">
    <property type="entry name" value="Fido_containing"/>
</dbReference>
<reference evidence="5" key="2">
    <citation type="submission" date="2023-01" db="EMBL/GenBank/DDBJ databases">
        <title>Draft genome sequence of Portibacter lacus strain NBRC 108769.</title>
        <authorList>
            <person name="Sun Q."/>
            <person name="Mori K."/>
        </authorList>
    </citation>
    <scope>NUCLEOTIDE SEQUENCE</scope>
    <source>
        <strain evidence="5">NBRC 108769</strain>
    </source>
</reference>
<feature type="active site" evidence="2">
    <location>
        <position position="195"/>
    </location>
</feature>
<dbReference type="Proteomes" id="UP001156666">
    <property type="component" value="Unassembled WGS sequence"/>
</dbReference>
<dbReference type="Gene3D" id="1.10.3290.10">
    <property type="entry name" value="Fido-like domain"/>
    <property type="match status" value="1"/>
</dbReference>
<dbReference type="GO" id="GO:0005524">
    <property type="term" value="F:ATP binding"/>
    <property type="evidence" value="ECO:0007669"/>
    <property type="project" value="UniProtKB-KW"/>
</dbReference>
<name>A0AA37SRP8_9BACT</name>
<dbReference type="InterPro" id="IPR036388">
    <property type="entry name" value="WH-like_DNA-bd_sf"/>
</dbReference>
<dbReference type="InterPro" id="IPR026287">
    <property type="entry name" value="SoFic-like"/>
</dbReference>
<evidence type="ECO:0000259" key="4">
    <source>
        <dbReference type="PROSITE" id="PS51459"/>
    </source>
</evidence>
<keyword evidence="1" id="KW-0547">Nucleotide-binding</keyword>
<dbReference type="Pfam" id="PF13784">
    <property type="entry name" value="Fic_N"/>
    <property type="match status" value="1"/>
</dbReference>
<dbReference type="InterPro" id="IPR036390">
    <property type="entry name" value="WH_DNA-bd_sf"/>
</dbReference>
<feature type="binding site" evidence="1">
    <location>
        <position position="195"/>
    </location>
    <ligand>
        <name>ATP</name>
        <dbReference type="ChEBI" id="CHEBI:30616"/>
    </ligand>
</feature>
<dbReference type="EMBL" id="BSOH01000025">
    <property type="protein sequence ID" value="GLR19037.1"/>
    <property type="molecule type" value="Genomic_DNA"/>
</dbReference>
<feature type="binding site" evidence="3">
    <location>
        <position position="245"/>
    </location>
    <ligand>
        <name>ATP</name>
        <dbReference type="ChEBI" id="CHEBI:30616"/>
    </ligand>
</feature>
<dbReference type="InterPro" id="IPR025758">
    <property type="entry name" value="Fic/DOC_N"/>
</dbReference>
<feature type="domain" description="Fido" evidence="4">
    <location>
        <begin position="114"/>
        <end position="259"/>
    </location>
</feature>